<dbReference type="AlphaFoldDB" id="A0A7S7SME9"/>
<dbReference type="KEGG" id="pfer:IRI77_03415"/>
<keyword evidence="2" id="KW-0813">Transport</keyword>
<accession>A0A7S7SME9</accession>
<dbReference type="PANTHER" id="PTHR30069:SF46">
    <property type="entry name" value="OAR PROTEIN"/>
    <property type="match status" value="1"/>
</dbReference>
<dbReference type="InterPro" id="IPR057601">
    <property type="entry name" value="Oar-like_b-barrel"/>
</dbReference>
<organism evidence="10 11">
    <name type="scientific">Paludibaculum fermentans</name>
    <dbReference type="NCBI Taxonomy" id="1473598"/>
    <lineage>
        <taxon>Bacteria</taxon>
        <taxon>Pseudomonadati</taxon>
        <taxon>Acidobacteriota</taxon>
        <taxon>Terriglobia</taxon>
        <taxon>Bryobacterales</taxon>
        <taxon>Bryobacteraceae</taxon>
        <taxon>Paludibaculum</taxon>
    </lineage>
</organism>
<keyword evidence="5" id="KW-0472">Membrane</keyword>
<comment type="subcellular location">
    <subcellularLocation>
        <location evidence="1">Cell outer membrane</location>
        <topology evidence="1">Multi-pass membrane protein</topology>
    </subcellularLocation>
</comment>
<protein>
    <submittedName>
        <fullName evidence="10">TonB-dependent receptor</fullName>
    </submittedName>
</protein>
<keyword evidence="8" id="KW-0732">Signal</keyword>
<evidence type="ECO:0000256" key="3">
    <source>
        <dbReference type="ARBA" id="ARBA00022452"/>
    </source>
</evidence>
<gene>
    <name evidence="10" type="ORF">IRI77_03415</name>
</gene>
<feature type="region of interest" description="Disordered" evidence="7">
    <location>
        <begin position="171"/>
        <end position="190"/>
    </location>
</feature>
<evidence type="ECO:0000256" key="8">
    <source>
        <dbReference type="SAM" id="SignalP"/>
    </source>
</evidence>
<dbReference type="Pfam" id="PF13620">
    <property type="entry name" value="CarboxypepD_reg"/>
    <property type="match status" value="1"/>
</dbReference>
<sequence length="1104" mass="121293">MSKWMCLVAFLCALNAPVYAQVASAEISGTILDSSGSAVANAKVRVTNSGTNRDHETFSNTTGGYIVQLLSPGDYVVTVEAPGFRRLVRSGITLQVNQQTQLDLTMQLGQTSEVIEVTEQAPLLESESSVLGTVVNEQLVNQLPLNGRNFVQLATLSPGVNGVGYSAGGTIMSGSRPDDRRPGTEIFSNGNREGSNNFLYDGIDDNERLTLSIVLRPPVEGVREFKIQTNLYSADVGRNSGAVVDVITKSGTNQMHGSVFEFLRNSAMDARNYFSPKGTAFPAFRLNQFGGSFGGPVVLPKLYNGKNKTFFFFDYEGYRRDSQQLLLGNIPTAKMRTGDFSETATIYDPLSTRPNPNGTGVIRDAFANNVIPSDRFDPIALKMVRAYPNPTSSGRFNNYLANLVQNQKWNQGDVRVDHQISSKDNFFARWSIQNTETRVPSSFPSTSIPGISIPVNLGDEGSFAGTSFSPDQHAVASWARVITPKLVNDFRLGFNRFRLDYTADQFAPGQALGNQLGVPNANVTPNEQNLPIFSPSNYIGIGQTRSLPIFRRENTYQIVDNMSFTSGKHTLKWGLDFRRRQLTIYQTNQGNGRFNFSPALTDSRAGSGGDSMANFLLGFATTAAHDYTLNWPGERGSEWGLYLADDWRITRKLTLNLGLRWDYYTPYSEVANRWANFNISTAKIDIAGRNGVDKYAGVQPYRKNFGPRFGFAYQLMPRTVLRGGFGMFYNPTGSEGGSLRLFRQLPFGSTVTVSPGDINVGPRVRDGFAPLVPVDYTLADRPFGAVFAVDAKFRPSYAEQYNLTLEHEITPLAMVVKLAGVGNLGRRLYNTYNANQPIPGAAALNTRRPLYGIAPNISDVSYFSTDGLGSYHSLQFTLDKRFAKGMSALVGYAWSHSIDNVPLEFGGGSAGPQPQDPRNIKAERGNSITDMRHRLTVSYLYELPFGKGKTLMNHGGIANAVLGGWQTNGILVIQSGLPFSPVLQTSTTNGTGSRPDVVGPISYPGTRLRWFDAAAFGTPAAYTYGNAGRNILFGPGRWNWDMSLFKNFVIKDQMRFELRAEAFNIFNHPQLGQPNANIGNAQVGQITSTVGNPRQLQMALRFQF</sequence>
<dbReference type="Proteomes" id="UP000593892">
    <property type="component" value="Chromosome"/>
</dbReference>
<dbReference type="EMBL" id="CP063849">
    <property type="protein sequence ID" value="QOY89020.1"/>
    <property type="molecule type" value="Genomic_DNA"/>
</dbReference>
<dbReference type="GO" id="GO:0015344">
    <property type="term" value="F:siderophore uptake transmembrane transporter activity"/>
    <property type="evidence" value="ECO:0007669"/>
    <property type="project" value="TreeGrafter"/>
</dbReference>
<proteinExistence type="predicted"/>
<feature type="domain" description="TonB-dependent transporter Oar-like beta-barrel" evidence="9">
    <location>
        <begin position="247"/>
        <end position="1097"/>
    </location>
</feature>
<keyword evidence="4" id="KW-0812">Transmembrane</keyword>
<dbReference type="Gene3D" id="2.60.40.1120">
    <property type="entry name" value="Carboxypeptidase-like, regulatory domain"/>
    <property type="match status" value="1"/>
</dbReference>
<name>A0A7S7SME9_PALFE</name>
<dbReference type="Pfam" id="PF25183">
    <property type="entry name" value="OMP_b-brl_4"/>
    <property type="match status" value="1"/>
</dbReference>
<dbReference type="Gene3D" id="2.40.170.20">
    <property type="entry name" value="TonB-dependent receptor, beta-barrel domain"/>
    <property type="match status" value="1"/>
</dbReference>
<dbReference type="SUPFAM" id="SSF49464">
    <property type="entry name" value="Carboxypeptidase regulatory domain-like"/>
    <property type="match status" value="1"/>
</dbReference>
<dbReference type="InterPro" id="IPR039426">
    <property type="entry name" value="TonB-dep_rcpt-like"/>
</dbReference>
<dbReference type="InterPro" id="IPR036942">
    <property type="entry name" value="Beta-barrel_TonB_sf"/>
</dbReference>
<evidence type="ECO:0000256" key="1">
    <source>
        <dbReference type="ARBA" id="ARBA00004571"/>
    </source>
</evidence>
<keyword evidence="3" id="KW-1134">Transmembrane beta strand</keyword>
<evidence type="ECO:0000256" key="6">
    <source>
        <dbReference type="ARBA" id="ARBA00023237"/>
    </source>
</evidence>
<evidence type="ECO:0000256" key="7">
    <source>
        <dbReference type="SAM" id="MobiDB-lite"/>
    </source>
</evidence>
<evidence type="ECO:0000313" key="10">
    <source>
        <dbReference type="EMBL" id="QOY89020.1"/>
    </source>
</evidence>
<keyword evidence="6" id="KW-0998">Cell outer membrane</keyword>
<reference evidence="10 11" key="1">
    <citation type="submission" date="2020-10" db="EMBL/GenBank/DDBJ databases">
        <title>Complete genome sequence of Paludibaculum fermentans P105T, a facultatively anaerobic acidobacterium capable of dissimilatory Fe(III) reduction.</title>
        <authorList>
            <person name="Dedysh S.N."/>
            <person name="Beletsky A.V."/>
            <person name="Kulichevskaya I.S."/>
            <person name="Mardanov A.V."/>
            <person name="Ravin N.V."/>
        </authorList>
    </citation>
    <scope>NUCLEOTIDE SEQUENCE [LARGE SCALE GENOMIC DNA]</scope>
    <source>
        <strain evidence="10 11">P105</strain>
    </source>
</reference>
<dbReference type="GO" id="GO:0009279">
    <property type="term" value="C:cell outer membrane"/>
    <property type="evidence" value="ECO:0007669"/>
    <property type="project" value="UniProtKB-SubCell"/>
</dbReference>
<evidence type="ECO:0000256" key="5">
    <source>
        <dbReference type="ARBA" id="ARBA00023136"/>
    </source>
</evidence>
<feature type="chain" id="PRO_5032831801" evidence="8">
    <location>
        <begin position="21"/>
        <end position="1104"/>
    </location>
</feature>
<feature type="signal peptide" evidence="8">
    <location>
        <begin position="1"/>
        <end position="20"/>
    </location>
</feature>
<evidence type="ECO:0000256" key="2">
    <source>
        <dbReference type="ARBA" id="ARBA00022448"/>
    </source>
</evidence>
<evidence type="ECO:0000259" key="9">
    <source>
        <dbReference type="Pfam" id="PF25183"/>
    </source>
</evidence>
<dbReference type="SUPFAM" id="SSF56935">
    <property type="entry name" value="Porins"/>
    <property type="match status" value="1"/>
</dbReference>
<evidence type="ECO:0000313" key="11">
    <source>
        <dbReference type="Proteomes" id="UP000593892"/>
    </source>
</evidence>
<dbReference type="PANTHER" id="PTHR30069">
    <property type="entry name" value="TONB-DEPENDENT OUTER MEMBRANE RECEPTOR"/>
    <property type="match status" value="1"/>
</dbReference>
<keyword evidence="11" id="KW-1185">Reference proteome</keyword>
<evidence type="ECO:0000256" key="4">
    <source>
        <dbReference type="ARBA" id="ARBA00022692"/>
    </source>
</evidence>
<keyword evidence="10" id="KW-0675">Receptor</keyword>
<dbReference type="GO" id="GO:0044718">
    <property type="term" value="P:siderophore transmembrane transport"/>
    <property type="evidence" value="ECO:0007669"/>
    <property type="project" value="TreeGrafter"/>
</dbReference>
<dbReference type="InterPro" id="IPR008969">
    <property type="entry name" value="CarboxyPept-like_regulatory"/>
</dbReference>